<evidence type="ECO:0000313" key="2">
    <source>
        <dbReference type="Proteomes" id="UP000747542"/>
    </source>
</evidence>
<gene>
    <name evidence="1" type="ORF">Hamer_G022062</name>
</gene>
<comment type="caution">
    <text evidence="1">The sequence shown here is derived from an EMBL/GenBank/DDBJ whole genome shotgun (WGS) entry which is preliminary data.</text>
</comment>
<dbReference type="EMBL" id="JAHLQT010005701">
    <property type="protein sequence ID" value="KAG7175525.1"/>
    <property type="molecule type" value="Genomic_DNA"/>
</dbReference>
<accession>A0A8J5N8P7</accession>
<keyword evidence="2" id="KW-1185">Reference proteome</keyword>
<evidence type="ECO:0000313" key="1">
    <source>
        <dbReference type="EMBL" id="KAG7175525.1"/>
    </source>
</evidence>
<dbReference type="Proteomes" id="UP000747542">
    <property type="component" value="Unassembled WGS sequence"/>
</dbReference>
<name>A0A8J5N8P7_HOMAM</name>
<proteinExistence type="predicted"/>
<organism evidence="1 2">
    <name type="scientific">Homarus americanus</name>
    <name type="common">American lobster</name>
    <dbReference type="NCBI Taxonomy" id="6706"/>
    <lineage>
        <taxon>Eukaryota</taxon>
        <taxon>Metazoa</taxon>
        <taxon>Ecdysozoa</taxon>
        <taxon>Arthropoda</taxon>
        <taxon>Crustacea</taxon>
        <taxon>Multicrustacea</taxon>
        <taxon>Malacostraca</taxon>
        <taxon>Eumalacostraca</taxon>
        <taxon>Eucarida</taxon>
        <taxon>Decapoda</taxon>
        <taxon>Pleocyemata</taxon>
        <taxon>Astacidea</taxon>
        <taxon>Nephropoidea</taxon>
        <taxon>Nephropidae</taxon>
        <taxon>Homarus</taxon>
    </lineage>
</organism>
<dbReference type="AlphaFoldDB" id="A0A8J5N8P7"/>
<sequence>MLVEVFSKTHTTTTTANIFFILTYRKFRYGKEAKFFIKNYSTITWTFLSSFTSTVPYTCYLSLAAAEGCATGRRLRRSRSLSLNHEATVTDLLSSTDEGSLDVLDGLSNQEEKLFFTLWKTSSSTVTVTTFSTNRSVTISASLMCIYPGIVANPC</sequence>
<protein>
    <submittedName>
        <fullName evidence="1">Uncharacterized protein</fullName>
    </submittedName>
</protein>
<reference evidence="1" key="1">
    <citation type="journal article" date="2021" name="Sci. Adv.">
        <title>The American lobster genome reveals insights on longevity, neural, and immune adaptations.</title>
        <authorList>
            <person name="Polinski J.M."/>
            <person name="Zimin A.V."/>
            <person name="Clark K.F."/>
            <person name="Kohn A.B."/>
            <person name="Sadowski N."/>
            <person name="Timp W."/>
            <person name="Ptitsyn A."/>
            <person name="Khanna P."/>
            <person name="Romanova D.Y."/>
            <person name="Williams P."/>
            <person name="Greenwood S.J."/>
            <person name="Moroz L.L."/>
            <person name="Walt D.R."/>
            <person name="Bodnar A.G."/>
        </authorList>
    </citation>
    <scope>NUCLEOTIDE SEQUENCE</scope>
    <source>
        <strain evidence="1">GMGI-L3</strain>
    </source>
</reference>